<dbReference type="PANTHER" id="PTHR45914">
    <property type="entry name" value="TRANSCRIPTION FACTOR HEC3-RELATED"/>
    <property type="match status" value="1"/>
</dbReference>
<dbReference type="PROSITE" id="PS50888">
    <property type="entry name" value="BHLH"/>
    <property type="match status" value="1"/>
</dbReference>
<sequence>MDNSGWDNQSIIRNEMINNPSCNWSRENDNFSEPNNLYCVAGGKVEMMMNESLISSNLDLLHGNHNLANEAVLGLLQNQAVISIDADSILQNSVAEAIMRETLSASYQLCSLPPSFTDHNLTSSEELQFISTEIRETYNNTSSGTDSDNHASHSSNSNPELPAKGRFRYKREREEYSSSLLNSSSSTADGGFQIIFGDDQAKSKKARFEVDKYEPDTEAIAQVKEMIYRAAALRPVSLEAEAAVEKQKRKNVRISSDPQTVAARHRRERISERLRVLQTLVPGGSKLDTASMLDEAANYLKFLKSQVSALEKFGNSNRSVGHAMRSMVSFPVTSSCQSFPMQTLFP</sequence>
<feature type="domain" description="BHLH" evidence="7">
    <location>
        <begin position="254"/>
        <end position="303"/>
    </location>
</feature>
<dbReference type="PANTHER" id="PTHR45914:SF12">
    <property type="entry name" value="TRANSCRIPTION FACTOR BHLH87"/>
    <property type="match status" value="1"/>
</dbReference>
<protein>
    <submittedName>
        <fullName evidence="8">Transcription factor HEC3-like isoform X2</fullName>
    </submittedName>
</protein>
<dbReference type="SMART" id="SM00353">
    <property type="entry name" value="HLH"/>
    <property type="match status" value="1"/>
</dbReference>
<dbReference type="InterPro" id="IPR011598">
    <property type="entry name" value="bHLH_dom"/>
</dbReference>
<proteinExistence type="evidence at transcript level"/>
<keyword evidence="4" id="KW-0804">Transcription</keyword>
<name>A0A515HG82_CYMEN</name>
<evidence type="ECO:0000256" key="2">
    <source>
        <dbReference type="ARBA" id="ARBA00005510"/>
    </source>
</evidence>
<dbReference type="InterPro" id="IPR036638">
    <property type="entry name" value="HLH_DNA-bd_sf"/>
</dbReference>
<dbReference type="SUPFAM" id="SSF47459">
    <property type="entry name" value="HLH, helix-loop-helix DNA-binding domain"/>
    <property type="match status" value="1"/>
</dbReference>
<dbReference type="GO" id="GO:0003700">
    <property type="term" value="F:DNA-binding transcription factor activity"/>
    <property type="evidence" value="ECO:0007669"/>
    <property type="project" value="InterPro"/>
</dbReference>
<reference evidence="8" key="1">
    <citation type="submission" date="2018-12" db="EMBL/GenBank/DDBJ databases">
        <authorList>
            <person name="Yang F."/>
            <person name="Zhu G."/>
            <person name="Wei Y."/>
        </authorList>
    </citation>
    <scope>NUCLEOTIDE SEQUENCE</scope>
</reference>
<dbReference type="CDD" id="cd11454">
    <property type="entry name" value="bHLH_AtIND_like"/>
    <property type="match status" value="1"/>
</dbReference>
<dbReference type="GO" id="GO:0046983">
    <property type="term" value="F:protein dimerization activity"/>
    <property type="evidence" value="ECO:0007669"/>
    <property type="project" value="InterPro"/>
</dbReference>
<keyword evidence="5" id="KW-0539">Nucleus</keyword>
<keyword evidence="3" id="KW-0805">Transcription regulation</keyword>
<evidence type="ECO:0000256" key="4">
    <source>
        <dbReference type="ARBA" id="ARBA00023163"/>
    </source>
</evidence>
<evidence type="ECO:0000259" key="7">
    <source>
        <dbReference type="PROSITE" id="PS50888"/>
    </source>
</evidence>
<organism evidence="8">
    <name type="scientific">Cymbidium ensifolium</name>
    <name type="common">Orchid</name>
    <name type="synonym">Epidendrum ensifolium</name>
    <dbReference type="NCBI Taxonomy" id="78740"/>
    <lineage>
        <taxon>Eukaryota</taxon>
        <taxon>Viridiplantae</taxon>
        <taxon>Streptophyta</taxon>
        <taxon>Embryophyta</taxon>
        <taxon>Tracheophyta</taxon>
        <taxon>Spermatophyta</taxon>
        <taxon>Magnoliopsida</taxon>
        <taxon>Liliopsida</taxon>
        <taxon>Asparagales</taxon>
        <taxon>Orchidaceae</taxon>
        <taxon>Epidendroideae</taxon>
        <taxon>Cymbidieae</taxon>
        <taxon>Cymbidiinae</taxon>
        <taxon>Cymbidium</taxon>
    </lineage>
</organism>
<feature type="region of interest" description="Disordered" evidence="6">
    <location>
        <begin position="138"/>
        <end position="167"/>
    </location>
</feature>
<dbReference type="GO" id="GO:0005634">
    <property type="term" value="C:nucleus"/>
    <property type="evidence" value="ECO:0007669"/>
    <property type="project" value="UniProtKB-SubCell"/>
</dbReference>
<dbReference type="InterPro" id="IPR045843">
    <property type="entry name" value="IND-like"/>
</dbReference>
<accession>A0A515HG82</accession>
<dbReference type="EMBL" id="MK303751">
    <property type="protein sequence ID" value="QDL88423.1"/>
    <property type="molecule type" value="mRNA"/>
</dbReference>
<dbReference type="AlphaFoldDB" id="A0A515HG82"/>
<comment type="subcellular location">
    <subcellularLocation>
        <location evidence="1">Nucleus</location>
    </subcellularLocation>
</comment>
<evidence type="ECO:0000256" key="3">
    <source>
        <dbReference type="ARBA" id="ARBA00023015"/>
    </source>
</evidence>
<comment type="similarity">
    <text evidence="2">Belongs to the bHLH protein family.</text>
</comment>
<dbReference type="Pfam" id="PF00010">
    <property type="entry name" value="HLH"/>
    <property type="match status" value="1"/>
</dbReference>
<evidence type="ECO:0000256" key="6">
    <source>
        <dbReference type="SAM" id="MobiDB-lite"/>
    </source>
</evidence>
<evidence type="ECO:0000256" key="1">
    <source>
        <dbReference type="ARBA" id="ARBA00004123"/>
    </source>
</evidence>
<dbReference type="Gene3D" id="4.10.280.10">
    <property type="entry name" value="Helix-loop-helix DNA-binding domain"/>
    <property type="match status" value="1"/>
</dbReference>
<evidence type="ECO:0000313" key="8">
    <source>
        <dbReference type="EMBL" id="QDL88423.1"/>
    </source>
</evidence>
<evidence type="ECO:0000256" key="5">
    <source>
        <dbReference type="ARBA" id="ARBA00023242"/>
    </source>
</evidence>